<keyword evidence="5" id="KW-0813">Transport</keyword>
<evidence type="ECO:0000256" key="10">
    <source>
        <dbReference type="ARBA" id="ARBA00023065"/>
    </source>
</evidence>
<evidence type="ECO:0000256" key="5">
    <source>
        <dbReference type="ARBA" id="ARBA00022448"/>
    </source>
</evidence>
<feature type="transmembrane region" description="Helical" evidence="13">
    <location>
        <begin position="259"/>
        <end position="277"/>
    </location>
</feature>
<dbReference type="PANTHER" id="PTHR43298:SF2">
    <property type="entry name" value="FMN_FAD EXPORTER YEEO-RELATED"/>
    <property type="match status" value="1"/>
</dbReference>
<feature type="transmembrane region" description="Helical" evidence="13">
    <location>
        <begin position="170"/>
        <end position="191"/>
    </location>
</feature>
<evidence type="ECO:0000256" key="13">
    <source>
        <dbReference type="SAM" id="Phobius"/>
    </source>
</evidence>
<dbReference type="Proteomes" id="UP000460412">
    <property type="component" value="Unassembled WGS sequence"/>
</dbReference>
<accession>A0A7X3SIZ4</accession>
<comment type="subcellular location">
    <subcellularLocation>
        <location evidence="2">Cell membrane</location>
        <topology evidence="2">Multi-pass membrane protein</topology>
    </subcellularLocation>
</comment>
<feature type="transmembrane region" description="Helical" evidence="13">
    <location>
        <begin position="197"/>
        <end position="215"/>
    </location>
</feature>
<evidence type="ECO:0000313" key="14">
    <source>
        <dbReference type="EMBL" id="MXP75806.1"/>
    </source>
</evidence>
<dbReference type="GO" id="GO:0006811">
    <property type="term" value="P:monoatomic ion transport"/>
    <property type="evidence" value="ECO:0007669"/>
    <property type="project" value="UniProtKB-KW"/>
</dbReference>
<evidence type="ECO:0000256" key="1">
    <source>
        <dbReference type="ARBA" id="ARBA00003408"/>
    </source>
</evidence>
<comment type="function">
    <text evidence="1">Multidrug efflux pump.</text>
</comment>
<feature type="transmembrane region" description="Helical" evidence="13">
    <location>
        <begin position="359"/>
        <end position="379"/>
    </location>
</feature>
<evidence type="ECO:0000256" key="2">
    <source>
        <dbReference type="ARBA" id="ARBA00004651"/>
    </source>
</evidence>
<feature type="transmembrane region" description="Helical" evidence="13">
    <location>
        <begin position="137"/>
        <end position="158"/>
    </location>
</feature>
<dbReference type="PANTHER" id="PTHR43298">
    <property type="entry name" value="MULTIDRUG RESISTANCE PROTEIN NORM-RELATED"/>
    <property type="match status" value="1"/>
</dbReference>
<keyword evidence="10" id="KW-0406">Ion transport</keyword>
<feature type="transmembrane region" description="Helical" evidence="13">
    <location>
        <begin position="320"/>
        <end position="347"/>
    </location>
</feature>
<gene>
    <name evidence="14" type="ORF">GN277_10570</name>
</gene>
<proteinExistence type="inferred from homology"/>
<evidence type="ECO:0000256" key="7">
    <source>
        <dbReference type="ARBA" id="ARBA00022475"/>
    </source>
</evidence>
<comment type="caution">
    <text evidence="14">The sequence shown here is derived from an EMBL/GenBank/DDBJ whole genome shotgun (WGS) entry which is preliminary data.</text>
</comment>
<keyword evidence="15" id="KW-1185">Reference proteome</keyword>
<dbReference type="GO" id="GO:0005886">
    <property type="term" value="C:plasma membrane"/>
    <property type="evidence" value="ECO:0007669"/>
    <property type="project" value="UniProtKB-SubCell"/>
</dbReference>
<protein>
    <recommendedName>
        <fullName evidence="4">Probable multidrug resistance protein NorM</fullName>
    </recommendedName>
    <alternativeName>
        <fullName evidence="12">Multidrug-efflux transporter</fullName>
    </alternativeName>
</protein>
<keyword evidence="11 13" id="KW-0472">Membrane</keyword>
<keyword evidence="6" id="KW-0050">Antiport</keyword>
<feature type="transmembrane region" description="Helical" evidence="13">
    <location>
        <begin position="99"/>
        <end position="117"/>
    </location>
</feature>
<keyword evidence="9 13" id="KW-1133">Transmembrane helix</keyword>
<evidence type="ECO:0000256" key="4">
    <source>
        <dbReference type="ARBA" id="ARBA00020268"/>
    </source>
</evidence>
<sequence>MAAHIKNMTEGKPASLIFTFALPLMVGNVFQQLYTVVDTMVVGKALGVGALAALGAADWLNWMMLGIIQGFTQGFGILMAQEFGAGRYDNLRKSVGHSAVLSLLSALVLLIAGQLLAHPVLNLLKTPPKILPDTLLYLRIMYLGIPIVMAYNLLASILRSLGDGKTPLHAMIVAAITNIALDLLFVLVFGFGIAGAAVATLIAQLISSLFCLYHIRKLELLRLAASDFCITDRRLPLRLLMLGFPMAFQNAIISVGGMIVQFVVNGFGVIFIAGFTATNKLYGVLEVAATSYGYSMVTYAGQNLGAGRTDRIRKGVKSAVLIALLTSLVIALLMLFAGKMILGWFISGTQEEFIQTLNIAYYYLAVMSVCLPILYILHITRSAIQGMGNTVLPLVSGVAEFVMRAMTAILLPMLIGEKGIFYAEIMAWTGATIILVISYFIVIRKTERMLQGTNG</sequence>
<reference evidence="14 15" key="1">
    <citation type="submission" date="2019-12" db="EMBL/GenBank/DDBJ databases">
        <title>Sporaefaciens musculi gen. nov., sp. nov., a novel bacterium isolated from the caecum of an obese mouse.</title>
        <authorList>
            <person name="Rasmussen T.S."/>
            <person name="Streidl T."/>
            <person name="Hitch T.C.A."/>
            <person name="Wortmann E."/>
            <person name="Deptula P."/>
            <person name="Hansen M."/>
            <person name="Nielsen D.S."/>
            <person name="Clavel T."/>
            <person name="Vogensen F.K."/>
        </authorList>
    </citation>
    <scope>NUCLEOTIDE SEQUENCE [LARGE SCALE GENOMIC DNA]</scope>
    <source>
        <strain evidence="14 15">WCA-9-b2</strain>
    </source>
</reference>
<keyword evidence="8 13" id="KW-0812">Transmembrane</keyword>
<dbReference type="InterPro" id="IPR002528">
    <property type="entry name" value="MATE_fam"/>
</dbReference>
<dbReference type="Pfam" id="PF01554">
    <property type="entry name" value="MatE"/>
    <property type="match status" value="2"/>
</dbReference>
<feature type="transmembrane region" description="Helical" evidence="13">
    <location>
        <begin position="391"/>
        <end position="415"/>
    </location>
</feature>
<dbReference type="AlphaFoldDB" id="A0A7X3SIZ4"/>
<keyword evidence="7" id="KW-1003">Cell membrane</keyword>
<evidence type="ECO:0000256" key="3">
    <source>
        <dbReference type="ARBA" id="ARBA00010199"/>
    </source>
</evidence>
<dbReference type="EMBL" id="WUQX01000001">
    <property type="protein sequence ID" value="MXP75806.1"/>
    <property type="molecule type" value="Genomic_DNA"/>
</dbReference>
<evidence type="ECO:0000313" key="15">
    <source>
        <dbReference type="Proteomes" id="UP000460412"/>
    </source>
</evidence>
<dbReference type="NCBIfam" id="TIGR00797">
    <property type="entry name" value="matE"/>
    <property type="match status" value="1"/>
</dbReference>
<dbReference type="RefSeq" id="WP_159756631.1">
    <property type="nucleotide sequence ID" value="NZ_CASSPE010000026.1"/>
</dbReference>
<name>A0A7X3SIZ4_9FIRM</name>
<evidence type="ECO:0000256" key="11">
    <source>
        <dbReference type="ARBA" id="ARBA00023136"/>
    </source>
</evidence>
<organism evidence="14 15">
    <name type="scientific">Sporofaciens musculi</name>
    <dbReference type="NCBI Taxonomy" id="2681861"/>
    <lineage>
        <taxon>Bacteria</taxon>
        <taxon>Bacillati</taxon>
        <taxon>Bacillota</taxon>
        <taxon>Clostridia</taxon>
        <taxon>Lachnospirales</taxon>
        <taxon>Lachnospiraceae</taxon>
        <taxon>Sporofaciens</taxon>
    </lineage>
</organism>
<evidence type="ECO:0000256" key="8">
    <source>
        <dbReference type="ARBA" id="ARBA00022692"/>
    </source>
</evidence>
<feature type="transmembrane region" description="Helical" evidence="13">
    <location>
        <begin position="421"/>
        <end position="442"/>
    </location>
</feature>
<evidence type="ECO:0000256" key="6">
    <source>
        <dbReference type="ARBA" id="ARBA00022449"/>
    </source>
</evidence>
<dbReference type="InterPro" id="IPR048279">
    <property type="entry name" value="MdtK-like"/>
</dbReference>
<dbReference type="InterPro" id="IPR050222">
    <property type="entry name" value="MATE_MdtK"/>
</dbReference>
<dbReference type="GO" id="GO:0042910">
    <property type="term" value="F:xenobiotic transmembrane transporter activity"/>
    <property type="evidence" value="ECO:0007669"/>
    <property type="project" value="InterPro"/>
</dbReference>
<feature type="transmembrane region" description="Helical" evidence="13">
    <location>
        <begin position="59"/>
        <end position="78"/>
    </location>
</feature>
<evidence type="ECO:0000256" key="9">
    <source>
        <dbReference type="ARBA" id="ARBA00022989"/>
    </source>
</evidence>
<evidence type="ECO:0000256" key="12">
    <source>
        <dbReference type="ARBA" id="ARBA00031636"/>
    </source>
</evidence>
<dbReference type="CDD" id="cd13138">
    <property type="entry name" value="MATE_yoeA_like"/>
    <property type="match status" value="1"/>
</dbReference>
<comment type="similarity">
    <text evidence="3">Belongs to the multi antimicrobial extrusion (MATE) (TC 2.A.66.1) family.</text>
</comment>
<dbReference type="GO" id="GO:0015297">
    <property type="term" value="F:antiporter activity"/>
    <property type="evidence" value="ECO:0007669"/>
    <property type="project" value="UniProtKB-KW"/>
</dbReference>
<dbReference type="PIRSF" id="PIRSF006603">
    <property type="entry name" value="DinF"/>
    <property type="match status" value="1"/>
</dbReference>